<evidence type="ECO:0000313" key="4">
    <source>
        <dbReference type="Proteomes" id="UP001501842"/>
    </source>
</evidence>
<name>A0ABP6H611_9ACTN</name>
<feature type="domain" description="Carboxymuconolactone decarboxylase-like" evidence="2">
    <location>
        <begin position="44"/>
        <end position="122"/>
    </location>
</feature>
<dbReference type="Proteomes" id="UP001501842">
    <property type="component" value="Unassembled WGS sequence"/>
</dbReference>
<protein>
    <submittedName>
        <fullName evidence="3">Carboxymuconolactone decarboxylase family protein</fullName>
    </submittedName>
</protein>
<reference evidence="4" key="1">
    <citation type="journal article" date="2019" name="Int. J. Syst. Evol. Microbiol.">
        <title>The Global Catalogue of Microorganisms (GCM) 10K type strain sequencing project: providing services to taxonomists for standard genome sequencing and annotation.</title>
        <authorList>
            <consortium name="The Broad Institute Genomics Platform"/>
            <consortium name="The Broad Institute Genome Sequencing Center for Infectious Disease"/>
            <person name="Wu L."/>
            <person name="Ma J."/>
        </authorList>
    </citation>
    <scope>NUCLEOTIDE SEQUENCE [LARGE SCALE GENOMIC DNA]</scope>
    <source>
        <strain evidence="4">JCM 8201</strain>
    </source>
</reference>
<dbReference type="RefSeq" id="WP_344456992.1">
    <property type="nucleotide sequence ID" value="NZ_BAAATZ010000034.1"/>
</dbReference>
<gene>
    <name evidence="3" type="ORF">GCM10010439_67450</name>
</gene>
<dbReference type="InterPro" id="IPR029032">
    <property type="entry name" value="AhpD-like"/>
</dbReference>
<organism evidence="3 4">
    <name type="scientific">Actinocorallia aurantiaca</name>
    <dbReference type="NCBI Taxonomy" id="46204"/>
    <lineage>
        <taxon>Bacteria</taxon>
        <taxon>Bacillati</taxon>
        <taxon>Actinomycetota</taxon>
        <taxon>Actinomycetes</taxon>
        <taxon>Streptosporangiales</taxon>
        <taxon>Thermomonosporaceae</taxon>
        <taxon>Actinocorallia</taxon>
    </lineage>
</organism>
<keyword evidence="1" id="KW-0812">Transmembrane</keyword>
<dbReference type="EMBL" id="BAAATZ010000034">
    <property type="protein sequence ID" value="GAA2737417.1"/>
    <property type="molecule type" value="Genomic_DNA"/>
</dbReference>
<evidence type="ECO:0000313" key="3">
    <source>
        <dbReference type="EMBL" id="GAA2737417.1"/>
    </source>
</evidence>
<keyword evidence="1" id="KW-1133">Transmembrane helix</keyword>
<comment type="caution">
    <text evidence="3">The sequence shown here is derived from an EMBL/GenBank/DDBJ whole genome shotgun (WGS) entry which is preliminary data.</text>
</comment>
<keyword evidence="1" id="KW-0472">Membrane</keyword>
<feature type="transmembrane region" description="Helical" evidence="1">
    <location>
        <begin position="151"/>
        <end position="170"/>
    </location>
</feature>
<dbReference type="Pfam" id="PF02627">
    <property type="entry name" value="CMD"/>
    <property type="match status" value="1"/>
</dbReference>
<accession>A0ABP6H611</accession>
<dbReference type="PANTHER" id="PTHR34846">
    <property type="entry name" value="4-CARBOXYMUCONOLACTONE DECARBOXYLASE FAMILY PROTEIN (AFU_ORTHOLOGUE AFUA_6G11590)"/>
    <property type="match status" value="1"/>
</dbReference>
<proteinExistence type="predicted"/>
<dbReference type="SUPFAM" id="SSF69118">
    <property type="entry name" value="AhpD-like"/>
    <property type="match status" value="1"/>
</dbReference>
<dbReference type="InterPro" id="IPR003779">
    <property type="entry name" value="CMD-like"/>
</dbReference>
<keyword evidence="4" id="KW-1185">Reference proteome</keyword>
<evidence type="ECO:0000259" key="2">
    <source>
        <dbReference type="Pfam" id="PF02627"/>
    </source>
</evidence>
<sequence>MRTPPLPGDQWGEEEDAALAGMLPRRLRNPEGAGNALGTLIRHPELTKAFLGLNVHLLFRSTLPPRLRELAILRIAKRRDCSYEWLHHVLVAAKEGMTEAEIEAAGEGRADGELERAVLRAVDELDGDSNLSDLTWAELSEHLDERQRMDLIFTIGTYITLSIAFNALGVRPEHER</sequence>
<dbReference type="PANTHER" id="PTHR34846:SF5">
    <property type="entry name" value="CARBOXYMUCONOLACTONE DECARBOXYLASE-LIKE DOMAIN-CONTAINING PROTEIN"/>
    <property type="match status" value="1"/>
</dbReference>
<evidence type="ECO:0000256" key="1">
    <source>
        <dbReference type="SAM" id="Phobius"/>
    </source>
</evidence>
<dbReference type="Gene3D" id="1.20.1290.10">
    <property type="entry name" value="AhpD-like"/>
    <property type="match status" value="1"/>
</dbReference>